<dbReference type="PANTHER" id="PTHR15704:SF7">
    <property type="entry name" value="SUPERKILLER COMPLEX PROTEIN 3"/>
    <property type="match status" value="1"/>
</dbReference>
<keyword evidence="2 3" id="KW-0802">TPR repeat</keyword>
<keyword evidence="5" id="KW-1185">Reference proteome</keyword>
<protein>
    <recommendedName>
        <fullName evidence="6">Tetratricopeptide repeat protein</fullName>
    </recommendedName>
</protein>
<reference evidence="4" key="1">
    <citation type="submission" date="2023-07" db="EMBL/GenBank/DDBJ databases">
        <authorList>
            <person name="Stuckert A."/>
        </authorList>
    </citation>
    <scope>NUCLEOTIDE SEQUENCE</scope>
</reference>
<evidence type="ECO:0000256" key="3">
    <source>
        <dbReference type="PROSITE-ProRule" id="PRU00339"/>
    </source>
</evidence>
<dbReference type="CDD" id="cd09275">
    <property type="entry name" value="RNase_HI_RT_DIRS1"/>
    <property type="match status" value="1"/>
</dbReference>
<feature type="non-terminal residue" evidence="4">
    <location>
        <position position="511"/>
    </location>
</feature>
<organism evidence="4 5">
    <name type="scientific">Ranitomeya imitator</name>
    <name type="common">mimic poison frog</name>
    <dbReference type="NCBI Taxonomy" id="111125"/>
    <lineage>
        <taxon>Eukaryota</taxon>
        <taxon>Metazoa</taxon>
        <taxon>Chordata</taxon>
        <taxon>Craniata</taxon>
        <taxon>Vertebrata</taxon>
        <taxon>Euteleostomi</taxon>
        <taxon>Amphibia</taxon>
        <taxon>Batrachia</taxon>
        <taxon>Anura</taxon>
        <taxon>Neobatrachia</taxon>
        <taxon>Hyloidea</taxon>
        <taxon>Dendrobatidae</taxon>
        <taxon>Dendrobatinae</taxon>
        <taxon>Ranitomeya</taxon>
    </lineage>
</organism>
<dbReference type="PROSITE" id="PS50005">
    <property type="entry name" value="TPR"/>
    <property type="match status" value="1"/>
</dbReference>
<proteinExistence type="predicted"/>
<dbReference type="PANTHER" id="PTHR15704">
    <property type="entry name" value="SUPERKILLER 3 PROTEIN-RELATED"/>
    <property type="match status" value="1"/>
</dbReference>
<dbReference type="Proteomes" id="UP001176940">
    <property type="component" value="Unassembled WGS sequence"/>
</dbReference>
<dbReference type="InterPro" id="IPR019734">
    <property type="entry name" value="TPR_rpt"/>
</dbReference>
<name>A0ABN9KX30_9NEOB</name>
<evidence type="ECO:0000313" key="4">
    <source>
        <dbReference type="EMBL" id="CAJ0927689.1"/>
    </source>
</evidence>
<evidence type="ECO:0000313" key="5">
    <source>
        <dbReference type="Proteomes" id="UP001176940"/>
    </source>
</evidence>
<dbReference type="InterPro" id="IPR039226">
    <property type="entry name" value="Ski3/TTC37"/>
</dbReference>
<comment type="caution">
    <text evidence="4">The sequence shown here is derived from an EMBL/GenBank/DDBJ whole genome shotgun (WGS) entry which is preliminary data.</text>
</comment>
<dbReference type="SMART" id="SM00028">
    <property type="entry name" value="TPR"/>
    <property type="match status" value="2"/>
</dbReference>
<dbReference type="EMBL" id="CAUEEQ010004525">
    <property type="protein sequence ID" value="CAJ0927689.1"/>
    <property type="molecule type" value="Genomic_DNA"/>
</dbReference>
<gene>
    <name evidence="4" type="ORF">RIMI_LOCUS3093774</name>
</gene>
<sequence>MFTLVTRGLRDRWSLESCLCDSSPATKQQRCSDPDRCRRRVASFRRIRRKTYTDECQFLLHAFDKALSCLEEIPAEEHKEICQRYILCLSKLPHEESKLKEICDSTATTYPSFSFPLEVLSMHYIKSGSSRLFVVSVAVKARFLGFGKVFPGSASSAVTLRSEGAMTWLVHALCLNVRAEDAEDGAAPEQSQAYTRVIKFSQFFVAKLGESAYTRVSLYSSRYGDVSEEAATCYNKLVEMEPCNGPGLIGIGVKALHDKKYDMAAEILSRAIKVLSQDNLSHVDTQQKDRALGLKAQALLQCTDADHSDEILKILEQISNIDDDLVLTSLKSQVYLKKGSLEEASKGRSFLPVYWQVVTMDASLLGWGVVFRQLTVQEQDSSLPIIVLEIRAIFLSLRHWERILRGLPIRIQTDNATAVAYVNHQGGTRRSLAEVCRKLQKTHHEFAETYFLEGQLHYTQKNYTEADKSFHHAIEKNPENANYYFCLGLTYWFMSEESKRDKTKAVTQFLK</sequence>
<accession>A0ABN9KX30</accession>
<evidence type="ECO:0000256" key="1">
    <source>
        <dbReference type="ARBA" id="ARBA00022737"/>
    </source>
</evidence>
<dbReference type="Pfam" id="PF07719">
    <property type="entry name" value="TPR_2"/>
    <property type="match status" value="1"/>
</dbReference>
<dbReference type="Gene3D" id="1.25.40.10">
    <property type="entry name" value="Tetratricopeptide repeat domain"/>
    <property type="match status" value="1"/>
</dbReference>
<dbReference type="SUPFAM" id="SSF48452">
    <property type="entry name" value="TPR-like"/>
    <property type="match status" value="1"/>
</dbReference>
<dbReference type="InterPro" id="IPR011990">
    <property type="entry name" value="TPR-like_helical_dom_sf"/>
</dbReference>
<keyword evidence="1" id="KW-0677">Repeat</keyword>
<feature type="repeat" description="TPR" evidence="3">
    <location>
        <begin position="447"/>
        <end position="480"/>
    </location>
</feature>
<dbReference type="InterPro" id="IPR013105">
    <property type="entry name" value="TPR_2"/>
</dbReference>
<evidence type="ECO:0008006" key="6">
    <source>
        <dbReference type="Google" id="ProtNLM"/>
    </source>
</evidence>
<evidence type="ECO:0000256" key="2">
    <source>
        <dbReference type="ARBA" id="ARBA00022803"/>
    </source>
</evidence>